<dbReference type="InterPro" id="IPR029065">
    <property type="entry name" value="Enolase_C-like"/>
</dbReference>
<protein>
    <recommendedName>
        <fullName evidence="1">Mandelate racemase/muconate lactonizing enzyme C-terminal domain-containing protein</fullName>
    </recommendedName>
</protein>
<evidence type="ECO:0000313" key="2">
    <source>
        <dbReference type="EMBL" id="SVA14663.1"/>
    </source>
</evidence>
<organism evidence="2">
    <name type="scientific">marine metagenome</name>
    <dbReference type="NCBI Taxonomy" id="408172"/>
    <lineage>
        <taxon>unclassified sequences</taxon>
        <taxon>metagenomes</taxon>
        <taxon>ecological metagenomes</taxon>
    </lineage>
</organism>
<dbReference type="Gene3D" id="3.20.20.120">
    <property type="entry name" value="Enolase-like C-terminal domain"/>
    <property type="match status" value="1"/>
</dbReference>
<dbReference type="SUPFAM" id="SSF51604">
    <property type="entry name" value="Enolase C-terminal domain-like"/>
    <property type="match status" value="1"/>
</dbReference>
<dbReference type="InterPro" id="IPR013342">
    <property type="entry name" value="Mandelate_racemase_C"/>
</dbReference>
<feature type="non-terminal residue" evidence="2">
    <location>
        <position position="1"/>
    </location>
</feature>
<dbReference type="InterPro" id="IPR029017">
    <property type="entry name" value="Enolase-like_N"/>
</dbReference>
<name>A0A381TKX5_9ZZZZ</name>
<dbReference type="SFLD" id="SFLDS00001">
    <property type="entry name" value="Enolase"/>
    <property type="match status" value="1"/>
</dbReference>
<dbReference type="Pfam" id="PF13378">
    <property type="entry name" value="MR_MLE_C"/>
    <property type="match status" value="1"/>
</dbReference>
<dbReference type="SMART" id="SM00922">
    <property type="entry name" value="MR_MLE"/>
    <property type="match status" value="1"/>
</dbReference>
<dbReference type="PANTHER" id="PTHR48080">
    <property type="entry name" value="D-GALACTONATE DEHYDRATASE-RELATED"/>
    <property type="match status" value="1"/>
</dbReference>
<dbReference type="InterPro" id="IPR034593">
    <property type="entry name" value="DgoD-like"/>
</dbReference>
<dbReference type="Gene3D" id="3.30.390.10">
    <property type="entry name" value="Enolase-like, N-terminal domain"/>
    <property type="match status" value="1"/>
</dbReference>
<reference evidence="2" key="1">
    <citation type="submission" date="2018-05" db="EMBL/GenBank/DDBJ databases">
        <authorList>
            <person name="Lanie J.A."/>
            <person name="Ng W.-L."/>
            <person name="Kazmierczak K.M."/>
            <person name="Andrzejewski T.M."/>
            <person name="Davidsen T.M."/>
            <person name="Wayne K.J."/>
            <person name="Tettelin H."/>
            <person name="Glass J.I."/>
            <person name="Rusch D."/>
            <person name="Podicherti R."/>
            <person name="Tsui H.-C.T."/>
            <person name="Winkler M.E."/>
        </authorList>
    </citation>
    <scope>NUCLEOTIDE SEQUENCE</scope>
</reference>
<dbReference type="InterPro" id="IPR036849">
    <property type="entry name" value="Enolase-like_C_sf"/>
</dbReference>
<sequence length="333" mass="37160">VVKIKTNHDIVGLGEVCTLGPSYLPAYPEGVRAGIKKFGKALLGLDPTELTKINAVMDANLKGHNYVKSPIDIACWDILGKYTKQPIWKILGGKFGKEVDLYRAISQERPNIMSKKVKKYKKEGYRKFQLKVGGDPAEDIERIKHVRSILDHSDVLVADANTGWLMHDALNVIKATEHLDVYYEQPCVTYEESLSVRQKTKNPFILDENIDSISSFLRAYNDRAMDLINIKISKMGGLTKSRLLRDLCIELGVAMTIEDSWGGDIATAAISHLAHSTPEKLRFSSTDFNSYNTLSYSKGSPQRKNGSFIASDNYGLGLTINEKKIGKSIFTIK</sequence>
<dbReference type="SFLD" id="SFLDG00180">
    <property type="entry name" value="muconate_cycloisomerase"/>
    <property type="match status" value="1"/>
</dbReference>
<dbReference type="SUPFAM" id="SSF54826">
    <property type="entry name" value="Enolase N-terminal domain-like"/>
    <property type="match status" value="1"/>
</dbReference>
<dbReference type="EMBL" id="UINC01004486">
    <property type="protein sequence ID" value="SVA14663.1"/>
    <property type="molecule type" value="Genomic_DNA"/>
</dbReference>
<feature type="domain" description="Mandelate racemase/muconate lactonizing enzyme C-terminal" evidence="1">
    <location>
        <begin position="110"/>
        <end position="203"/>
    </location>
</feature>
<evidence type="ECO:0000259" key="1">
    <source>
        <dbReference type="SMART" id="SM00922"/>
    </source>
</evidence>
<dbReference type="SFLD" id="SFLDF00555">
    <property type="entry name" value="cis-3-hydroxy-L-proline_dehydr"/>
    <property type="match status" value="1"/>
</dbReference>
<dbReference type="InterPro" id="IPR013341">
    <property type="entry name" value="Mandelate_racemase_N_dom"/>
</dbReference>
<gene>
    <name evidence="2" type="ORF">METZ01_LOCUS67517</name>
</gene>
<dbReference type="AlphaFoldDB" id="A0A381TKX5"/>
<dbReference type="GO" id="GO:0016836">
    <property type="term" value="F:hydro-lyase activity"/>
    <property type="evidence" value="ECO:0007669"/>
    <property type="project" value="InterPro"/>
</dbReference>
<dbReference type="Pfam" id="PF02746">
    <property type="entry name" value="MR_MLE_N"/>
    <property type="match status" value="1"/>
</dbReference>
<accession>A0A381TKX5</accession>
<proteinExistence type="predicted"/>
<dbReference type="InterPro" id="IPR034620">
    <property type="entry name" value="Cis-3-h-L-Pro_dehydratase"/>
</dbReference>